<name>A0A3Q9RQG0_9BACI</name>
<proteinExistence type="predicted"/>
<protein>
    <recommendedName>
        <fullName evidence="3">Bacillithiol system redox-active protein YtxJ</fullName>
    </recommendedName>
</protein>
<sequence>MKDEEMKGVHSPMTLTKIETEEQFNELLQNDTVLFFKHSLTCPVSAEAFEEYQTFIAEHSQLATAYLAVQEARPLSNYIAETFDIKHQSPQAIFFKQGKPTWNDSHWRIKNESLTENLPK</sequence>
<dbReference type="Gene3D" id="3.40.30.10">
    <property type="entry name" value="Glutaredoxin"/>
    <property type="match status" value="1"/>
</dbReference>
<dbReference type="SUPFAM" id="SSF52833">
    <property type="entry name" value="Thioredoxin-like"/>
    <property type="match status" value="1"/>
</dbReference>
<gene>
    <name evidence="1" type="ORF">BAOM_4141</name>
</gene>
<organism evidence="1 2">
    <name type="scientific">Peribacillus asahii</name>
    <dbReference type="NCBI Taxonomy" id="228899"/>
    <lineage>
        <taxon>Bacteria</taxon>
        <taxon>Bacillati</taxon>
        <taxon>Bacillota</taxon>
        <taxon>Bacilli</taxon>
        <taxon>Bacillales</taxon>
        <taxon>Bacillaceae</taxon>
        <taxon>Peribacillus</taxon>
    </lineage>
</organism>
<dbReference type="Pfam" id="PF11009">
    <property type="entry name" value="BrxC"/>
    <property type="match status" value="1"/>
</dbReference>
<reference evidence="1 2" key="1">
    <citation type="submission" date="2018-01" db="EMBL/GenBank/DDBJ databases">
        <title>Bacillus asahii Genome sequencing and assembly.</title>
        <authorList>
            <person name="Jiang H."/>
            <person name="Feng Y."/>
            <person name="Zhao F."/>
            <person name="Lin X."/>
        </authorList>
    </citation>
    <scope>NUCLEOTIDE SEQUENCE [LARGE SCALE GENOMIC DNA]</scope>
    <source>
        <strain evidence="1 2">OM18</strain>
    </source>
</reference>
<evidence type="ECO:0000313" key="2">
    <source>
        <dbReference type="Proteomes" id="UP000283095"/>
    </source>
</evidence>
<dbReference type="InterPro" id="IPR022551">
    <property type="entry name" value="BrxC"/>
</dbReference>
<dbReference type="KEGG" id="pasa:BAOM_4141"/>
<evidence type="ECO:0000313" key="1">
    <source>
        <dbReference type="EMBL" id="AZV44748.1"/>
    </source>
</evidence>
<dbReference type="InterPro" id="IPR036249">
    <property type="entry name" value="Thioredoxin-like_sf"/>
</dbReference>
<dbReference type="NCBIfam" id="TIGR04019">
    <property type="entry name" value="B_thiol_YtxJ"/>
    <property type="match status" value="1"/>
</dbReference>
<dbReference type="EMBL" id="CP026095">
    <property type="protein sequence ID" value="AZV44748.1"/>
    <property type="molecule type" value="Genomic_DNA"/>
</dbReference>
<accession>A0A3Q9RQG0</accession>
<evidence type="ECO:0008006" key="3">
    <source>
        <dbReference type="Google" id="ProtNLM"/>
    </source>
</evidence>
<dbReference type="AlphaFoldDB" id="A0A3Q9RQG0"/>
<dbReference type="Proteomes" id="UP000283095">
    <property type="component" value="Chromosome"/>
</dbReference>